<name>A0A455T5U8_9CHLR</name>
<protein>
    <submittedName>
        <fullName evidence="3">Uncharacterized protein</fullName>
    </submittedName>
</protein>
<keyword evidence="2" id="KW-0812">Transmembrane</keyword>
<sequence>MQTDPQQGQQSGPPPFPPSWPVPVPGSQPWPPAQPIVPPTWFPPPATPVSPPPPPGFLPPGSPQFPPYGYGGPGPVAPVAPAVPRASRRHTWLVALAISFFVVASLVSCGVLLFLSFQQARQYLSLSTSSGSLSITHHVLVEDYYTALQDQNYQLAYSLLASNATVKGQHLDLNGYVQLARAQDERFGKIGSFSIQEVDPNHFTVTVWRDQAIYDVHVTFAAESLSLFDGISSVDGI</sequence>
<gene>
    <name evidence="3" type="ORF">KTA_28500</name>
</gene>
<keyword evidence="2" id="KW-1133">Transmembrane helix</keyword>
<organism evidence="3">
    <name type="scientific">Thermogemmatispora argillosa</name>
    <dbReference type="NCBI Taxonomy" id="2045280"/>
    <lineage>
        <taxon>Bacteria</taxon>
        <taxon>Bacillati</taxon>
        <taxon>Chloroflexota</taxon>
        <taxon>Ktedonobacteria</taxon>
        <taxon>Thermogemmatisporales</taxon>
        <taxon>Thermogemmatisporaceae</taxon>
        <taxon>Thermogemmatispora</taxon>
    </lineage>
</organism>
<feature type="region of interest" description="Disordered" evidence="1">
    <location>
        <begin position="1"/>
        <end position="64"/>
    </location>
</feature>
<feature type="compositionally biased region" description="Pro residues" evidence="1">
    <location>
        <begin position="12"/>
        <end position="64"/>
    </location>
</feature>
<evidence type="ECO:0000256" key="1">
    <source>
        <dbReference type="SAM" id="MobiDB-lite"/>
    </source>
</evidence>
<keyword evidence="2" id="KW-0472">Membrane</keyword>
<feature type="transmembrane region" description="Helical" evidence="2">
    <location>
        <begin position="92"/>
        <end position="117"/>
    </location>
</feature>
<reference evidence="3" key="1">
    <citation type="submission" date="2018-12" db="EMBL/GenBank/DDBJ databases">
        <title>Novel natural products biosynthetic potential of the class Ktedonobacteria.</title>
        <authorList>
            <person name="Zheng Y."/>
            <person name="Saitou A."/>
            <person name="Wang C.M."/>
            <person name="Toyoda A."/>
            <person name="Minakuchi Y."/>
            <person name="Sekiguchi Y."/>
            <person name="Ueda K."/>
            <person name="Takano H."/>
            <person name="Sakai Y."/>
            <person name="Yokota A."/>
            <person name="Yabe S."/>
        </authorList>
    </citation>
    <scope>NUCLEOTIDE SEQUENCE</scope>
    <source>
        <strain evidence="3">A3-2</strain>
    </source>
</reference>
<proteinExistence type="predicted"/>
<accession>A0A455T5U8</accession>
<evidence type="ECO:0000313" key="3">
    <source>
        <dbReference type="EMBL" id="BBH94651.1"/>
    </source>
</evidence>
<dbReference type="AlphaFoldDB" id="A0A455T5U8"/>
<feature type="compositionally biased region" description="Low complexity" evidence="1">
    <location>
        <begin position="1"/>
        <end position="11"/>
    </location>
</feature>
<dbReference type="EMBL" id="AP019377">
    <property type="protein sequence ID" value="BBH94651.1"/>
    <property type="molecule type" value="Genomic_DNA"/>
</dbReference>
<evidence type="ECO:0000256" key="2">
    <source>
        <dbReference type="SAM" id="Phobius"/>
    </source>
</evidence>